<keyword evidence="1" id="KW-0472">Membrane</keyword>
<proteinExistence type="predicted"/>
<feature type="chain" id="PRO_5031169990" description="Vomeronasal type-1 receptor" evidence="2">
    <location>
        <begin position="20"/>
        <end position="196"/>
    </location>
</feature>
<evidence type="ECO:0000256" key="2">
    <source>
        <dbReference type="SAM" id="SignalP"/>
    </source>
</evidence>
<evidence type="ECO:0000313" key="3">
    <source>
        <dbReference type="EMBL" id="CAE0303520.1"/>
    </source>
</evidence>
<keyword evidence="1" id="KW-0812">Transmembrane</keyword>
<keyword evidence="1" id="KW-1133">Transmembrane helix</keyword>
<reference evidence="3" key="1">
    <citation type="submission" date="2021-01" db="EMBL/GenBank/DDBJ databases">
        <authorList>
            <person name="Corre E."/>
            <person name="Pelletier E."/>
            <person name="Niang G."/>
            <person name="Scheremetjew M."/>
            <person name="Finn R."/>
            <person name="Kale V."/>
            <person name="Holt S."/>
            <person name="Cochrane G."/>
            <person name="Meng A."/>
            <person name="Brown T."/>
            <person name="Cohen L."/>
        </authorList>
    </citation>
    <scope>NUCLEOTIDE SEQUENCE</scope>
    <source>
        <strain evidence="3">CCAP 955/1</strain>
    </source>
</reference>
<sequence>MICMTKLFLLYLLSRMVTGVKTHSIMSVVLQTTKTFIHHTGSFFFIPSDAYDVIIITSIWRFISMNGHAILTMRKKLSNETYNRLMWIIAHMRNAIVVVVIALCLAYPTIRHGFALSACGHVAYMLVRMGPVFRIGSLYFPEESPASRWAALTDTQRLTELLSLKHPWFLLELGILFVACVYFLLLRVQLLLYGTV</sequence>
<evidence type="ECO:0008006" key="4">
    <source>
        <dbReference type="Google" id="ProtNLM"/>
    </source>
</evidence>
<name>A0A7S3HSX0_9STRA</name>
<keyword evidence="2" id="KW-0732">Signal</keyword>
<dbReference type="EMBL" id="HBIC01063074">
    <property type="protein sequence ID" value="CAE0303520.1"/>
    <property type="molecule type" value="Transcribed_RNA"/>
</dbReference>
<dbReference type="AlphaFoldDB" id="A0A7S3HSX0"/>
<evidence type="ECO:0000256" key="1">
    <source>
        <dbReference type="SAM" id="Phobius"/>
    </source>
</evidence>
<organism evidence="3">
    <name type="scientific">Spumella elongata</name>
    <dbReference type="NCBI Taxonomy" id="89044"/>
    <lineage>
        <taxon>Eukaryota</taxon>
        <taxon>Sar</taxon>
        <taxon>Stramenopiles</taxon>
        <taxon>Ochrophyta</taxon>
        <taxon>Chrysophyceae</taxon>
        <taxon>Chromulinales</taxon>
        <taxon>Chromulinaceae</taxon>
        <taxon>Spumella</taxon>
    </lineage>
</organism>
<accession>A0A7S3HSX0</accession>
<feature type="signal peptide" evidence="2">
    <location>
        <begin position="1"/>
        <end position="19"/>
    </location>
</feature>
<gene>
    <name evidence="3" type="ORF">SELO1098_LOCUS32378</name>
</gene>
<feature type="transmembrane region" description="Helical" evidence="1">
    <location>
        <begin position="43"/>
        <end position="64"/>
    </location>
</feature>
<feature type="transmembrane region" description="Helical" evidence="1">
    <location>
        <begin position="85"/>
        <end position="108"/>
    </location>
</feature>
<protein>
    <recommendedName>
        <fullName evidence="4">Vomeronasal type-1 receptor</fullName>
    </recommendedName>
</protein>
<feature type="transmembrane region" description="Helical" evidence="1">
    <location>
        <begin position="168"/>
        <end position="186"/>
    </location>
</feature>